<comment type="caution">
    <text evidence="1">The sequence shown here is derived from an EMBL/GenBank/DDBJ whole genome shotgun (WGS) entry which is preliminary data.</text>
</comment>
<dbReference type="AlphaFoldDB" id="A0A0F9KFL7"/>
<sequence>SKEKGVVSSEAARIVSVAFQGEVKKALVEMAPLGWDESRQQIRPAKKLYVTLSFAKRERDEVVASVRRSGGDDSIADLVGDAFERSAANEVAEEVLLNASWWRQSIASVGAAITGTPPGVTGRLATRRDILLHALRRYTYEAVHPLFKDVQQSLKVELPHITFTGPTKWAKEAEGTYKAYHVIQHPEWFDGLSVTLKKRVDQAQTAMRARLEAAKAMGYPIEALDDMYLEQLWEIPASRLTVGDVPLPGRVSVAKPRLYDDYLKGLNQGLVPKELSVEELMQHSAGLLDQAVSEAWMRQEVLRRFGTKGTPSVSKGTAPFRHFLYRGWNGDKDIVNWVSKIDSPVGSNIRGLSNLSAAFRGTVFGLADIAVSGVQFPLSIAHGGFQVGIGTLNRSLELLNLPYFHVYAKDATFISRLVSGAKDGLHVGIGPSAVSLRGGTLLKYAPKVGKALDKPLSRVIDIAAQAQFGHALTAVRLRMYEGNLMVLRMVGRNIDDPAVRRMAAEWANSATGASRGPMVKGRRVIESIALTSVQMTRANLSVYGQLISQLSPAAGRMERLRAAMTLANLGAYTYGLQYLFNSVFGDGPMEWRPGTSQWGTIRIGGTTVPILPQRSILRAIDKSVKILERYRTDEEDADLWDLAKVWSQVAVGKGSPLAGIPLAIAGVGFEPETSQFHVGGLSAKGRLVGVLPIPPIGEQIAFQERDALAITVAGLGFNPYDTPAGRLLREEFERTTGAELNWESPAHMSKVEGSSKLDKLWKRSREESREYGSKTAITSFEIQEEIGQAEEDKGIVRLAEAIRSGDAQAAQQWSDARGGFLAFRDGKWDARFTPREAQTEIGRLVDEYYSLNPKGVEFTDSSGVTDWGAFQKARDAVLTRMPKDDADAIRDKEKFIDPAAEAVDKQFRAAQDVLRPYWDLKSEVWRNLRSRNPDFQQYPNMEDFLKAKARELLETGVTEKDLPWRLGRLPIVSRISELIQTMRLQYRRVHPEVDEALVKWYGSTPIRQQGRGGRRGVRGR</sequence>
<dbReference type="EMBL" id="LAZR01013665">
    <property type="protein sequence ID" value="KKM20938.1"/>
    <property type="molecule type" value="Genomic_DNA"/>
</dbReference>
<name>A0A0F9KFL7_9ZZZZ</name>
<proteinExistence type="predicted"/>
<organism evidence="1">
    <name type="scientific">marine sediment metagenome</name>
    <dbReference type="NCBI Taxonomy" id="412755"/>
    <lineage>
        <taxon>unclassified sequences</taxon>
        <taxon>metagenomes</taxon>
        <taxon>ecological metagenomes</taxon>
    </lineage>
</organism>
<accession>A0A0F9KFL7</accession>
<evidence type="ECO:0008006" key="2">
    <source>
        <dbReference type="Google" id="ProtNLM"/>
    </source>
</evidence>
<protein>
    <recommendedName>
        <fullName evidence="2">Large polyvalent protein associated domain-containing protein</fullName>
    </recommendedName>
</protein>
<gene>
    <name evidence="1" type="ORF">LCGC14_1640450</name>
</gene>
<reference evidence="1" key="1">
    <citation type="journal article" date="2015" name="Nature">
        <title>Complex archaea that bridge the gap between prokaryotes and eukaryotes.</title>
        <authorList>
            <person name="Spang A."/>
            <person name="Saw J.H."/>
            <person name="Jorgensen S.L."/>
            <person name="Zaremba-Niedzwiedzka K."/>
            <person name="Martijn J."/>
            <person name="Lind A.E."/>
            <person name="van Eijk R."/>
            <person name="Schleper C."/>
            <person name="Guy L."/>
            <person name="Ettema T.J."/>
        </authorList>
    </citation>
    <scope>NUCLEOTIDE SEQUENCE</scope>
</reference>
<evidence type="ECO:0000313" key="1">
    <source>
        <dbReference type="EMBL" id="KKM20938.1"/>
    </source>
</evidence>
<feature type="non-terminal residue" evidence="1">
    <location>
        <position position="1"/>
    </location>
</feature>